<feature type="transmembrane region" description="Helical" evidence="3">
    <location>
        <begin position="1057"/>
        <end position="1078"/>
    </location>
</feature>
<dbReference type="GO" id="GO:0008028">
    <property type="term" value="F:monocarboxylic acid transmembrane transporter activity"/>
    <property type="evidence" value="ECO:0007669"/>
    <property type="project" value="TreeGrafter"/>
</dbReference>
<feature type="transmembrane region" description="Helical" evidence="3">
    <location>
        <begin position="204"/>
        <end position="224"/>
    </location>
</feature>
<evidence type="ECO:0000313" key="6">
    <source>
        <dbReference type="WBParaSite" id="Smp_168000.1"/>
    </source>
</evidence>
<protein>
    <submittedName>
        <fullName evidence="6">Putative monocarboxylate transporter</fullName>
    </submittedName>
</protein>
<evidence type="ECO:0000256" key="2">
    <source>
        <dbReference type="SAM" id="MobiDB-lite"/>
    </source>
</evidence>
<feature type="transmembrane region" description="Helical" evidence="3">
    <location>
        <begin position="230"/>
        <end position="254"/>
    </location>
</feature>
<evidence type="ECO:0000313" key="5">
    <source>
        <dbReference type="Proteomes" id="UP000008854"/>
    </source>
</evidence>
<dbReference type="InterPro" id="IPR036259">
    <property type="entry name" value="MFS_trans_sf"/>
</dbReference>
<dbReference type="PROSITE" id="PS50850">
    <property type="entry name" value="MFS"/>
    <property type="match status" value="1"/>
</dbReference>
<feature type="transmembrane region" description="Helical" evidence="3">
    <location>
        <begin position="77"/>
        <end position="104"/>
    </location>
</feature>
<sequence>MPQYFEDNPSVGECRAVLPEKSISLNCKNQSAINNTYDVQPEDNDKLSQQLRNEEIEIVSPETHPEYFVPVAPDGGWSWIVLLATFLNFFLIDGIFFSVGLLMFEWADHFEASKTKVSLVGSLMLGCYQMIGPFAAALTNKFGCRKVALFGYALASVSIFVSSLMPTVNALIITFGILAGSSFGLIYLPSLIAVSFYFNRRRELASGIAVAGTPFGAVIFGPLAGYLIQLYGWSCTLIFFSAFILHGIIFSCLYRPLKPIHKLEVLDLSKETNESIVNLVDEIQSNLMIASNTFIKSNQFINSSNRIGQNLYILDEGNEENEQQQQQQQRKNSVNIEAGEKKQSICEKLHKLNPCEEDVQKCTDEKKDAITEKPKSPELSTVDGQTISKQVNKSLVDSNSLIDSSSSSAHQRSSLVPNTVKLPSVSNDRIISTQEKQLLPEPVSEKRMNTSDQRQDLTADQSIMRSGYKLSSKLTNFLNSSGRSRENDPTSYVLSSPCLSVNNTAYDGQTSNEADKFLLDVYNRRIMNPLRNKKLLHHTNTTVSRRRHLSHNLTPSIPTIVEDQELTKSNGNNQLHIGQDFSSAITVANLGRDKRRISVDRNLINSGLIHSSIASALTTYHPQKIEFCKIDSKPVLVALPHESISIEDYSRPLYRSDIFFRGNPMPQIPNEYYSTINKMKSTGDVDRKMQNKLNDIYRMTNSCLTVPLNDTIDHSHVDGSYGTLSDGDEHESGFCKSQSNWIESMIVSLTSIPLPNDDNRGLLLPSTKQSLNEKLPKSFPDYDSRIHDETGGDSNICHEIYADDVDHGDADNADHVNVMDDICLCGFCLTGIRRLRDRRLCSSLFYSQKLSDCCSCFYVEQKQIYKRVNKEFPNQYEADIMDELNINDYNDLNKVTRYTRFIQCCKCVSLKPILDVLGTMLDLSLLFKPKYLILWISNLIGLLGMYVPLIYVSDFASVYGISTKLSSYFLSIMGVSSIIGRLLVAWLSSLSSVSPLILQSITQFLLGLLVCLMPVFTTFVGMATSFGFYGFLSGVFSTLSTIILYDLVGMDELTTAVGLITLSRGISSVLGAPLAGLLYEATNSFRVPYIAAGLTIIISAVLFLLILCYDWIVYLFTPVKFKRNNTETCSLE</sequence>
<feature type="compositionally biased region" description="Basic and acidic residues" evidence="2">
    <location>
        <begin position="443"/>
        <end position="456"/>
    </location>
</feature>
<dbReference type="PANTHER" id="PTHR11360">
    <property type="entry name" value="MONOCARBOXYLATE TRANSPORTER"/>
    <property type="match status" value="1"/>
</dbReference>
<reference evidence="5" key="1">
    <citation type="journal article" date="2012" name="PLoS Negl. Trop. Dis.">
        <title>A systematically improved high quality genome and transcriptome of the human blood fluke Schistosoma mansoni.</title>
        <authorList>
            <person name="Protasio A.V."/>
            <person name="Tsai I.J."/>
            <person name="Babbage A."/>
            <person name="Nichol S."/>
            <person name="Hunt M."/>
            <person name="Aslett M.A."/>
            <person name="De Silva N."/>
            <person name="Velarde G.S."/>
            <person name="Anderson T.J."/>
            <person name="Clark R.C."/>
            <person name="Davidson C."/>
            <person name="Dillon G.P."/>
            <person name="Holroyd N.E."/>
            <person name="LoVerde P.T."/>
            <person name="Lloyd C."/>
            <person name="McQuillan J."/>
            <person name="Oliveira G."/>
            <person name="Otto T.D."/>
            <person name="Parker-Manuel S.J."/>
            <person name="Quail M.A."/>
            <person name="Wilson R.A."/>
            <person name="Zerlotini A."/>
            <person name="Dunne D.W."/>
            <person name="Berriman M."/>
        </authorList>
    </citation>
    <scope>NUCLEOTIDE SEQUENCE [LARGE SCALE GENOMIC DNA]</scope>
    <source>
        <strain evidence="5">Puerto Rican</strain>
    </source>
</reference>
<feature type="transmembrane region" description="Helical" evidence="3">
    <location>
        <begin position="171"/>
        <end position="197"/>
    </location>
</feature>
<dbReference type="Gene3D" id="1.20.1250.20">
    <property type="entry name" value="MFS general substrate transporter like domains"/>
    <property type="match status" value="2"/>
</dbReference>
<feature type="transmembrane region" description="Helical" evidence="3">
    <location>
        <begin position="931"/>
        <end position="953"/>
    </location>
</feature>
<dbReference type="InterPro" id="IPR050327">
    <property type="entry name" value="Proton-linked_MCT"/>
</dbReference>
<dbReference type="InterPro" id="IPR011701">
    <property type="entry name" value="MFS"/>
</dbReference>
<feature type="transmembrane region" description="Helical" evidence="3">
    <location>
        <begin position="996"/>
        <end position="1020"/>
    </location>
</feature>
<keyword evidence="5" id="KW-1185">Reference proteome</keyword>
<dbReference type="PANTHER" id="PTHR11360:SF284">
    <property type="entry name" value="EG:103B4.3 PROTEIN-RELATED"/>
    <property type="match status" value="1"/>
</dbReference>
<feature type="region of interest" description="Disordered" evidence="2">
    <location>
        <begin position="426"/>
        <end position="456"/>
    </location>
</feature>
<dbReference type="Proteomes" id="UP000008854">
    <property type="component" value="Unassembled WGS sequence"/>
</dbReference>
<feature type="domain" description="Major facilitator superfamily (MFS) profile" evidence="4">
    <location>
        <begin position="930"/>
        <end position="1132"/>
    </location>
</feature>
<feature type="compositionally biased region" description="Polar residues" evidence="2">
    <location>
        <begin position="426"/>
        <end position="436"/>
    </location>
</feature>
<dbReference type="SUPFAM" id="SSF103473">
    <property type="entry name" value="MFS general substrate transporter"/>
    <property type="match status" value="2"/>
</dbReference>
<reference evidence="6" key="2">
    <citation type="submission" date="2018-12" db="UniProtKB">
        <authorList>
            <consortium name="WormBaseParasite"/>
        </authorList>
    </citation>
    <scope>IDENTIFICATION</scope>
    <source>
        <strain evidence="6">Puerto Rican</strain>
    </source>
</reference>
<evidence type="ECO:0000256" key="1">
    <source>
        <dbReference type="ARBA" id="ARBA00004141"/>
    </source>
</evidence>
<dbReference type="InterPro" id="IPR020846">
    <property type="entry name" value="MFS_dom"/>
</dbReference>
<proteinExistence type="predicted"/>
<feature type="region of interest" description="Disordered" evidence="2">
    <location>
        <begin position="401"/>
        <end position="420"/>
    </location>
</feature>
<feature type="transmembrane region" description="Helical" evidence="3">
    <location>
        <begin position="147"/>
        <end position="165"/>
    </location>
</feature>
<feature type="transmembrane region" description="Helical" evidence="3">
    <location>
        <begin position="965"/>
        <end position="984"/>
    </location>
</feature>
<dbReference type="InParanoid" id="A0A3Q0KSA0"/>
<dbReference type="Pfam" id="PF07690">
    <property type="entry name" value="MFS_1"/>
    <property type="match status" value="2"/>
</dbReference>
<keyword evidence="3" id="KW-0812">Transmembrane</keyword>
<keyword evidence="3" id="KW-0472">Membrane</keyword>
<feature type="transmembrane region" description="Helical" evidence="3">
    <location>
        <begin position="1026"/>
        <end position="1045"/>
    </location>
</feature>
<evidence type="ECO:0000256" key="3">
    <source>
        <dbReference type="SAM" id="Phobius"/>
    </source>
</evidence>
<evidence type="ECO:0000259" key="4">
    <source>
        <dbReference type="PROSITE" id="PS50850"/>
    </source>
</evidence>
<comment type="subcellular location">
    <subcellularLocation>
        <location evidence="1">Membrane</location>
        <topology evidence="1">Multi-pass membrane protein</topology>
    </subcellularLocation>
</comment>
<dbReference type="AlphaFoldDB" id="A0A3Q0KSA0"/>
<accession>A0A3Q0KSA0</accession>
<name>A0A3Q0KSA0_SCHMA</name>
<keyword evidence="3" id="KW-1133">Transmembrane helix</keyword>
<feature type="transmembrane region" description="Helical" evidence="3">
    <location>
        <begin position="1090"/>
        <end position="1116"/>
    </location>
</feature>
<feature type="compositionally biased region" description="Low complexity" evidence="2">
    <location>
        <begin position="401"/>
        <end position="414"/>
    </location>
</feature>
<dbReference type="WBParaSite" id="Smp_168000.1">
    <property type="protein sequence ID" value="Smp_168000.1"/>
    <property type="gene ID" value="Smp_168000"/>
</dbReference>
<organism evidence="5 6">
    <name type="scientific">Schistosoma mansoni</name>
    <name type="common">Blood fluke</name>
    <dbReference type="NCBI Taxonomy" id="6183"/>
    <lineage>
        <taxon>Eukaryota</taxon>
        <taxon>Metazoa</taxon>
        <taxon>Spiralia</taxon>
        <taxon>Lophotrochozoa</taxon>
        <taxon>Platyhelminthes</taxon>
        <taxon>Trematoda</taxon>
        <taxon>Digenea</taxon>
        <taxon>Strigeidida</taxon>
        <taxon>Schistosomatoidea</taxon>
        <taxon>Schistosomatidae</taxon>
        <taxon>Schistosoma</taxon>
    </lineage>
</organism>
<dbReference type="GO" id="GO:0016020">
    <property type="term" value="C:membrane"/>
    <property type="evidence" value="ECO:0007669"/>
    <property type="project" value="UniProtKB-SubCell"/>
</dbReference>